<sequence length="180" mass="20416">MPCIRSAEDRSSKQQQHQQHHHHHHRLHSSAWVEGQRAGRSHEGPCVCQLPCGLSLRADLRMLRELAAPLEEAQPQYSLEYRWHPAAEEGQVNRLPFFINHFFDTYLLISEDTPVDETPWVLEATWPWDVQKVAVDLRMGQALWVQGTDSSGQAESEAEAACQGLALHLPAEGVGLEMRL</sequence>
<feature type="compositionally biased region" description="Basic residues" evidence="1">
    <location>
        <begin position="18"/>
        <end position="28"/>
    </location>
</feature>
<feature type="compositionally biased region" description="Basic and acidic residues" evidence="1">
    <location>
        <begin position="1"/>
        <end position="12"/>
    </location>
</feature>
<reference evidence="2 3" key="1">
    <citation type="submission" date="2013-11" db="EMBL/GenBank/DDBJ databases">
        <title>The Damaraland mole rat (Fukomys damarensis) genome and evolution of African mole rats.</title>
        <authorList>
            <person name="Gladyshev V.N."/>
            <person name="Fang X."/>
        </authorList>
    </citation>
    <scope>NUCLEOTIDE SEQUENCE [LARGE SCALE GENOMIC DNA]</scope>
    <source>
        <tissue evidence="2">Liver</tissue>
    </source>
</reference>
<name>A0A091EMV3_FUKDA</name>
<dbReference type="Proteomes" id="UP000028990">
    <property type="component" value="Unassembled WGS sequence"/>
</dbReference>
<accession>A0A091EMV3</accession>
<protein>
    <submittedName>
        <fullName evidence="2">Cadherin-23</fullName>
    </submittedName>
</protein>
<keyword evidence="3" id="KW-1185">Reference proteome</keyword>
<dbReference type="EMBL" id="KN121161">
    <property type="protein sequence ID" value="KFO36966.1"/>
    <property type="molecule type" value="Genomic_DNA"/>
</dbReference>
<evidence type="ECO:0000313" key="2">
    <source>
        <dbReference type="EMBL" id="KFO36966.1"/>
    </source>
</evidence>
<organism evidence="2 3">
    <name type="scientific">Fukomys damarensis</name>
    <name type="common">Damaraland mole rat</name>
    <name type="synonym">Cryptomys damarensis</name>
    <dbReference type="NCBI Taxonomy" id="885580"/>
    <lineage>
        <taxon>Eukaryota</taxon>
        <taxon>Metazoa</taxon>
        <taxon>Chordata</taxon>
        <taxon>Craniata</taxon>
        <taxon>Vertebrata</taxon>
        <taxon>Euteleostomi</taxon>
        <taxon>Mammalia</taxon>
        <taxon>Eutheria</taxon>
        <taxon>Euarchontoglires</taxon>
        <taxon>Glires</taxon>
        <taxon>Rodentia</taxon>
        <taxon>Hystricomorpha</taxon>
        <taxon>Bathyergidae</taxon>
        <taxon>Fukomys</taxon>
    </lineage>
</organism>
<proteinExistence type="predicted"/>
<gene>
    <name evidence="2" type="ORF">H920_01613</name>
</gene>
<feature type="region of interest" description="Disordered" evidence="1">
    <location>
        <begin position="1"/>
        <end position="34"/>
    </location>
</feature>
<evidence type="ECO:0000313" key="3">
    <source>
        <dbReference type="Proteomes" id="UP000028990"/>
    </source>
</evidence>
<evidence type="ECO:0000256" key="1">
    <source>
        <dbReference type="SAM" id="MobiDB-lite"/>
    </source>
</evidence>
<dbReference type="AlphaFoldDB" id="A0A091EMV3"/>